<feature type="domain" description="Orotidine 5'-phosphate decarboxylase" evidence="10">
    <location>
        <begin position="1"/>
        <end position="201"/>
    </location>
</feature>
<keyword evidence="7" id="KW-0456">Lyase</keyword>
<keyword evidence="6" id="KW-0665">Pyrimidine biosynthesis</keyword>
<dbReference type="SUPFAM" id="SSF51366">
    <property type="entry name" value="Ribulose-phoshate binding barrel"/>
    <property type="match status" value="1"/>
</dbReference>
<dbReference type="GO" id="GO:0004590">
    <property type="term" value="F:orotidine-5'-phosphate decarboxylase activity"/>
    <property type="evidence" value="ECO:0007669"/>
    <property type="project" value="UniProtKB-EC"/>
</dbReference>
<dbReference type="InterPro" id="IPR001754">
    <property type="entry name" value="OMPdeCOase_dom"/>
</dbReference>
<keyword evidence="5" id="KW-0210">Decarboxylase</keyword>
<dbReference type="GO" id="GO:0044205">
    <property type="term" value="P:'de novo' UMP biosynthetic process"/>
    <property type="evidence" value="ECO:0007669"/>
    <property type="project" value="UniProtKB-UniPathway"/>
</dbReference>
<accession>X1RNJ0</accession>
<feature type="non-terminal residue" evidence="11">
    <location>
        <position position="1"/>
    </location>
</feature>
<dbReference type="CDD" id="cd04725">
    <property type="entry name" value="OMP_decarboxylase_like"/>
    <property type="match status" value="1"/>
</dbReference>
<gene>
    <name evidence="11" type="ORF">S12H4_26418</name>
</gene>
<dbReference type="GO" id="GO:0006207">
    <property type="term" value="P:'de novo' pyrimidine nucleobase biosynthetic process"/>
    <property type="evidence" value="ECO:0007669"/>
    <property type="project" value="InterPro"/>
</dbReference>
<dbReference type="PANTHER" id="PTHR43375:SF1">
    <property type="entry name" value="OROTIDINE 5'-PHOSPHATE DECARBOXYLASE"/>
    <property type="match status" value="1"/>
</dbReference>
<evidence type="ECO:0000256" key="9">
    <source>
        <dbReference type="ARBA" id="ARBA00049157"/>
    </source>
</evidence>
<evidence type="ECO:0000256" key="8">
    <source>
        <dbReference type="ARBA" id="ARBA00033428"/>
    </source>
</evidence>
<dbReference type="InterPro" id="IPR011995">
    <property type="entry name" value="OMPdecase_type-2"/>
</dbReference>
<evidence type="ECO:0000256" key="4">
    <source>
        <dbReference type="ARBA" id="ARBA00021923"/>
    </source>
</evidence>
<dbReference type="SMART" id="SM00934">
    <property type="entry name" value="OMPdecase"/>
    <property type="match status" value="1"/>
</dbReference>
<proteinExistence type="inferred from homology"/>
<comment type="caution">
    <text evidence="11">The sequence shown here is derived from an EMBL/GenBank/DDBJ whole genome shotgun (WGS) entry which is preliminary data.</text>
</comment>
<dbReference type="PROSITE" id="PS00156">
    <property type="entry name" value="OMPDECASE"/>
    <property type="match status" value="1"/>
</dbReference>
<evidence type="ECO:0000259" key="10">
    <source>
        <dbReference type="SMART" id="SM00934"/>
    </source>
</evidence>
<reference evidence="11" key="1">
    <citation type="journal article" date="2014" name="Front. Microbiol.">
        <title>High frequency of phylogenetically diverse reductive dehalogenase-homologous genes in deep subseafloor sedimentary metagenomes.</title>
        <authorList>
            <person name="Kawai M."/>
            <person name="Futagami T."/>
            <person name="Toyoda A."/>
            <person name="Takaki Y."/>
            <person name="Nishi S."/>
            <person name="Hori S."/>
            <person name="Arai W."/>
            <person name="Tsubouchi T."/>
            <person name="Morono Y."/>
            <person name="Uchiyama I."/>
            <person name="Ito T."/>
            <person name="Fujiyama A."/>
            <person name="Inagaki F."/>
            <person name="Takami H."/>
        </authorList>
    </citation>
    <scope>NUCLEOTIDE SEQUENCE</scope>
    <source>
        <strain evidence="11">Expedition CK06-06</strain>
    </source>
</reference>
<dbReference type="UniPathway" id="UPA00070">
    <property type="reaction ID" value="UER00120"/>
</dbReference>
<evidence type="ECO:0000256" key="3">
    <source>
        <dbReference type="ARBA" id="ARBA00012321"/>
    </source>
</evidence>
<dbReference type="InterPro" id="IPR011060">
    <property type="entry name" value="RibuloseP-bd_barrel"/>
</dbReference>
<name>X1RNJ0_9ZZZZ</name>
<dbReference type="InterPro" id="IPR013785">
    <property type="entry name" value="Aldolase_TIM"/>
</dbReference>
<dbReference type="EMBL" id="BARW01014984">
    <property type="protein sequence ID" value="GAI82327.1"/>
    <property type="molecule type" value="Genomic_DNA"/>
</dbReference>
<comment type="pathway">
    <text evidence="1">Pyrimidine metabolism; UMP biosynthesis via de novo pathway; UMP from orotate: step 2/2.</text>
</comment>
<dbReference type="EC" id="4.1.1.23" evidence="3"/>
<dbReference type="PANTHER" id="PTHR43375">
    <property type="entry name" value="OROTIDINE 5'-PHOSPHATE DECARBOXYLASE"/>
    <property type="match status" value="1"/>
</dbReference>
<evidence type="ECO:0000256" key="7">
    <source>
        <dbReference type="ARBA" id="ARBA00023239"/>
    </source>
</evidence>
<evidence type="ECO:0000256" key="5">
    <source>
        <dbReference type="ARBA" id="ARBA00022793"/>
    </source>
</evidence>
<protein>
    <recommendedName>
        <fullName evidence="4">Orotidine 5'-phosphate decarboxylase</fullName>
        <ecNumber evidence="3">4.1.1.23</ecNumber>
    </recommendedName>
    <alternativeName>
        <fullName evidence="8">OMP decarboxylase</fullName>
    </alternativeName>
</protein>
<dbReference type="Gene3D" id="3.20.20.70">
    <property type="entry name" value="Aldolase class I"/>
    <property type="match status" value="1"/>
</dbReference>
<evidence type="ECO:0000256" key="1">
    <source>
        <dbReference type="ARBA" id="ARBA00004861"/>
    </source>
</evidence>
<organism evidence="11">
    <name type="scientific">marine sediment metagenome</name>
    <dbReference type="NCBI Taxonomy" id="412755"/>
    <lineage>
        <taxon>unclassified sequences</taxon>
        <taxon>metagenomes</taxon>
        <taxon>ecological metagenomes</taxon>
    </lineage>
</organism>
<dbReference type="InterPro" id="IPR018089">
    <property type="entry name" value="OMPdecase_AS"/>
</dbReference>
<evidence type="ECO:0000256" key="6">
    <source>
        <dbReference type="ARBA" id="ARBA00022975"/>
    </source>
</evidence>
<dbReference type="NCBIfam" id="TIGR02127">
    <property type="entry name" value="pyrF_sub2"/>
    <property type="match status" value="1"/>
</dbReference>
<dbReference type="Pfam" id="PF00215">
    <property type="entry name" value="OMPdecase"/>
    <property type="match status" value="1"/>
</dbReference>
<evidence type="ECO:0000256" key="2">
    <source>
        <dbReference type="ARBA" id="ARBA00008847"/>
    </source>
</evidence>
<comment type="catalytic activity">
    <reaction evidence="9">
        <text>orotidine 5'-phosphate + H(+) = UMP + CO2</text>
        <dbReference type="Rhea" id="RHEA:11596"/>
        <dbReference type="ChEBI" id="CHEBI:15378"/>
        <dbReference type="ChEBI" id="CHEBI:16526"/>
        <dbReference type="ChEBI" id="CHEBI:57538"/>
        <dbReference type="ChEBI" id="CHEBI:57865"/>
        <dbReference type="EC" id="4.1.1.23"/>
    </reaction>
</comment>
<evidence type="ECO:0000313" key="11">
    <source>
        <dbReference type="EMBL" id="GAI82327.1"/>
    </source>
</evidence>
<comment type="similarity">
    <text evidence="2">Belongs to the OMP decarboxylase family. Type 2 subfamily.</text>
</comment>
<dbReference type="AlphaFoldDB" id="X1RNJ0"/>
<sequence>DIVCAYKLNMAFYEVFGKKGFDLLEKTVEYIPKDIVVILDGKRNDIGNTARKYAQTLFETLNADAVTVNPYLGKDGIIPFLEYKDRCSFILCRTSNASAGDFQDLLVSTIPLYQIIAKKIKEWNENDNCGAVVGATYPGELKIIRTILGENMPLLIPGVGKQGGDIENTVKNGTNTKGEMAIINSSRGIIFAGNNEDFSEVSRDKALSLRSEINKYR</sequence>